<dbReference type="RefSeq" id="WP_009762735.1">
    <property type="nucleotide sequence ID" value="NZ_CP141051.1"/>
</dbReference>
<protein>
    <submittedName>
        <fullName evidence="2">Uncharacterized protein</fullName>
    </submittedName>
</protein>
<evidence type="ECO:0000313" key="2">
    <source>
        <dbReference type="EMBL" id="EIM26684.1"/>
    </source>
</evidence>
<dbReference type="HOGENOM" id="CLU_2807645_0_0_5"/>
<name>I4YRU2_9HYPH</name>
<feature type="compositionally biased region" description="Low complexity" evidence="1">
    <location>
        <begin position="58"/>
        <end position="67"/>
    </location>
</feature>
<dbReference type="PATRIC" id="fig|864069.3.peg.3513"/>
<keyword evidence="3" id="KW-1185">Reference proteome</keyword>
<evidence type="ECO:0000256" key="1">
    <source>
        <dbReference type="SAM" id="MobiDB-lite"/>
    </source>
</evidence>
<organism evidence="2 3">
    <name type="scientific">Microvirga lotononidis</name>
    <dbReference type="NCBI Taxonomy" id="864069"/>
    <lineage>
        <taxon>Bacteria</taxon>
        <taxon>Pseudomonadati</taxon>
        <taxon>Pseudomonadota</taxon>
        <taxon>Alphaproteobacteria</taxon>
        <taxon>Hyphomicrobiales</taxon>
        <taxon>Methylobacteriaceae</taxon>
        <taxon>Microvirga</taxon>
    </lineage>
</organism>
<proteinExistence type="predicted"/>
<sequence length="67" mass="7475" precursor="true">MTRAQYQKWRFYAESLIQQAIDILDALDGDADLEDGGEFEPDGHEEPSINPVEPWFRPAPAASRAAA</sequence>
<dbReference type="AlphaFoldDB" id="I4YRU2"/>
<dbReference type="STRING" id="864069.MicloDRAFT_00032340"/>
<feature type="region of interest" description="Disordered" evidence="1">
    <location>
        <begin position="28"/>
        <end position="67"/>
    </location>
</feature>
<dbReference type="Proteomes" id="UP000003947">
    <property type="component" value="Unassembled WGS sequence"/>
</dbReference>
<gene>
    <name evidence="2" type="ORF">MicloDRAFT_00032340</name>
</gene>
<dbReference type="EMBL" id="JH660645">
    <property type="protein sequence ID" value="EIM26684.1"/>
    <property type="molecule type" value="Genomic_DNA"/>
</dbReference>
<feature type="compositionally biased region" description="Acidic residues" evidence="1">
    <location>
        <begin position="28"/>
        <end position="40"/>
    </location>
</feature>
<reference evidence="2 3" key="1">
    <citation type="submission" date="2012-02" db="EMBL/GenBank/DDBJ databases">
        <title>Improved High-Quality Draft sequence of Microvirga sp. WSM3557.</title>
        <authorList>
            <consortium name="US DOE Joint Genome Institute"/>
            <person name="Lucas S."/>
            <person name="Han J."/>
            <person name="Lapidus A."/>
            <person name="Cheng J.-F."/>
            <person name="Goodwin L."/>
            <person name="Pitluck S."/>
            <person name="Peters L."/>
            <person name="Zhang X."/>
            <person name="Detter J.C."/>
            <person name="Han C."/>
            <person name="Tapia R."/>
            <person name="Land M."/>
            <person name="Hauser L."/>
            <person name="Kyrpides N."/>
            <person name="Ivanova N."/>
            <person name="Pagani I."/>
            <person name="Brau L."/>
            <person name="Yates R."/>
            <person name="O'Hara G."/>
            <person name="Rui T."/>
            <person name="Howieson J."/>
            <person name="Reeve W."/>
            <person name="Woyke T."/>
        </authorList>
    </citation>
    <scope>NUCLEOTIDE SEQUENCE [LARGE SCALE GENOMIC DNA]</scope>
    <source>
        <strain evidence="2 3">WSM3557</strain>
    </source>
</reference>
<evidence type="ECO:0000313" key="3">
    <source>
        <dbReference type="Proteomes" id="UP000003947"/>
    </source>
</evidence>
<accession>I4YRU2</accession>